<keyword evidence="2" id="KW-1185">Reference proteome</keyword>
<dbReference type="Proteomes" id="UP000664032">
    <property type="component" value="Unassembled WGS sequence"/>
</dbReference>
<gene>
    <name evidence="1" type="ORF">JR316_0002081</name>
</gene>
<comment type="caution">
    <text evidence="1">The sequence shown here is derived from an EMBL/GenBank/DDBJ whole genome shotgun (WGS) entry which is preliminary data.</text>
</comment>
<proteinExistence type="predicted"/>
<name>A0ACB8HBX0_PSICU</name>
<evidence type="ECO:0000313" key="2">
    <source>
        <dbReference type="Proteomes" id="UP000664032"/>
    </source>
</evidence>
<evidence type="ECO:0000313" key="1">
    <source>
        <dbReference type="EMBL" id="KAH9485174.1"/>
    </source>
</evidence>
<organism evidence="1 2">
    <name type="scientific">Psilocybe cubensis</name>
    <name type="common">Psychedelic mushroom</name>
    <name type="synonym">Stropharia cubensis</name>
    <dbReference type="NCBI Taxonomy" id="181762"/>
    <lineage>
        <taxon>Eukaryota</taxon>
        <taxon>Fungi</taxon>
        <taxon>Dikarya</taxon>
        <taxon>Basidiomycota</taxon>
        <taxon>Agaricomycotina</taxon>
        <taxon>Agaricomycetes</taxon>
        <taxon>Agaricomycetidae</taxon>
        <taxon>Agaricales</taxon>
        <taxon>Agaricineae</taxon>
        <taxon>Strophariaceae</taxon>
        <taxon>Psilocybe</taxon>
    </lineage>
</organism>
<reference evidence="1" key="1">
    <citation type="submission" date="2021-10" db="EMBL/GenBank/DDBJ databases">
        <title>Psilocybe cubensis genome.</title>
        <authorList>
            <person name="Mckernan K.J."/>
            <person name="Crawford S."/>
            <person name="Trippe A."/>
            <person name="Kane L.T."/>
            <person name="Mclaughlin S."/>
        </authorList>
    </citation>
    <scope>NUCLEOTIDE SEQUENCE</scope>
    <source>
        <strain evidence="1">MGC-MH-2018</strain>
    </source>
</reference>
<sequence>MSIYGHPIKTLSTNVLSKSKSANFGPANLGQFLAAAAMLEACAAADLPCLFFLIRRTYLEKIQKTNKIIPTHGSIWNLLGKWTDSTGLRPLDLISPTTQYLPTQYYPAPNVANGPHIVPPPPRPDLSQRKRPKYTRSKTGCLTCRVKKIKCDETKPNCMRCTHGSRECSWPEGVPVRKKSVARRDEDGRPSTAGSSSVSEASTPPERELSPPRRNEVDLSLMPIPSRAPSDNYLHIPSMNSDHESSRRSLDRGSGYSQSHTSANTNLLSMIPETSYPSRYDHGYLSGNNSAHSARQAMPPYRSMGHQSGNHWNHHQEAMDSYYGHHGGLQERVMVGHGSPNDHSHTRYQ</sequence>
<accession>A0ACB8HBX0</accession>
<dbReference type="EMBL" id="JAFIQS020000002">
    <property type="protein sequence ID" value="KAH9485174.1"/>
    <property type="molecule type" value="Genomic_DNA"/>
</dbReference>
<protein>
    <submittedName>
        <fullName evidence="1">Transcriptional regulatory protein moc3</fullName>
    </submittedName>
</protein>